<proteinExistence type="predicted"/>
<reference evidence="1 2" key="1">
    <citation type="submission" date="2017-03" db="EMBL/GenBank/DDBJ databases">
        <authorList>
            <person name="Afonso C.L."/>
            <person name="Miller P.J."/>
            <person name="Scott M.A."/>
            <person name="Spackman E."/>
            <person name="Goraichik I."/>
            <person name="Dimitrov K.M."/>
            <person name="Suarez D.L."/>
            <person name="Swayne D.E."/>
        </authorList>
    </citation>
    <scope>NUCLEOTIDE SEQUENCE [LARGE SCALE GENOMIC DNA]</scope>
    <source>
        <strain evidence="1 2">ATCC 51113</strain>
    </source>
</reference>
<sequence>MVNCFIRHPEEFYSSYFKLHVRWLSSFTPVTHGCALPGMPYVAAFLQLEYLEYIDRKKAKRRHPAFSGFLSGVFSVQANQNCISSVSFSASAASTFLIAASVSFCTSS</sequence>
<dbReference type="Proteomes" id="UP000192573">
    <property type="component" value="Unassembled WGS sequence"/>
</dbReference>
<protein>
    <submittedName>
        <fullName evidence="1">Uncharacterized protein</fullName>
    </submittedName>
</protein>
<comment type="caution">
    <text evidence="1">The sequence shown here is derived from an EMBL/GenBank/DDBJ whole genome shotgun (WGS) entry which is preliminary data.</text>
</comment>
<accession>A0A1V8NXM1</accession>
<organism evidence="1 2">
    <name type="scientific">Citrobacter braakii</name>
    <dbReference type="NCBI Taxonomy" id="57706"/>
    <lineage>
        <taxon>Bacteria</taxon>
        <taxon>Pseudomonadati</taxon>
        <taxon>Pseudomonadota</taxon>
        <taxon>Gammaproteobacteria</taxon>
        <taxon>Enterobacterales</taxon>
        <taxon>Enterobacteriaceae</taxon>
        <taxon>Citrobacter</taxon>
        <taxon>Citrobacter freundii complex</taxon>
    </lineage>
</organism>
<evidence type="ECO:0000313" key="1">
    <source>
        <dbReference type="EMBL" id="OQM41166.1"/>
    </source>
</evidence>
<name>A0A1V8NXM1_CITBR</name>
<gene>
    <name evidence="1" type="ORF">BZK42_14275</name>
</gene>
<dbReference type="AlphaFoldDB" id="A0A1V8NXM1"/>
<dbReference type="EMBL" id="NAEW01000006">
    <property type="protein sequence ID" value="OQM41166.1"/>
    <property type="molecule type" value="Genomic_DNA"/>
</dbReference>
<evidence type="ECO:0000313" key="2">
    <source>
        <dbReference type="Proteomes" id="UP000192573"/>
    </source>
</evidence>